<accession>A0AAE1R563</accession>
<reference evidence="4" key="1">
    <citation type="submission" date="2023-12" db="EMBL/GenBank/DDBJ databases">
        <title>Genome assembly of Anisodus tanguticus.</title>
        <authorList>
            <person name="Wang Y.-J."/>
        </authorList>
    </citation>
    <scope>NUCLEOTIDE SEQUENCE</scope>
    <source>
        <strain evidence="4">KB-2021</strain>
        <tissue evidence="4">Leaf</tissue>
    </source>
</reference>
<dbReference type="GO" id="GO:0009611">
    <property type="term" value="P:response to wounding"/>
    <property type="evidence" value="ECO:0007669"/>
    <property type="project" value="InterPro"/>
</dbReference>
<protein>
    <submittedName>
        <fullName evidence="4">Uncharacterized protein</fullName>
    </submittedName>
</protein>
<keyword evidence="5" id="KW-1185">Reference proteome</keyword>
<evidence type="ECO:0000313" key="4">
    <source>
        <dbReference type="EMBL" id="KAK4345680.1"/>
    </source>
</evidence>
<dbReference type="AlphaFoldDB" id="A0AAE1R563"/>
<comment type="caution">
    <text evidence="4">The sequence shown here is derived from an EMBL/GenBank/DDBJ whole genome shotgun (WGS) entry which is preliminary data.</text>
</comment>
<dbReference type="Gene3D" id="3.30.10.10">
    <property type="entry name" value="Trypsin Inhibitor V, subunit A"/>
    <property type="match status" value="1"/>
</dbReference>
<dbReference type="Proteomes" id="UP001291623">
    <property type="component" value="Unassembled WGS sequence"/>
</dbReference>
<gene>
    <name evidence="4" type="ORF">RND71_035856</name>
</gene>
<dbReference type="InterPro" id="IPR000864">
    <property type="entry name" value="Prot_inh_pot1"/>
</dbReference>
<evidence type="ECO:0000256" key="1">
    <source>
        <dbReference type="ARBA" id="ARBA00008210"/>
    </source>
</evidence>
<dbReference type="GO" id="GO:0004867">
    <property type="term" value="F:serine-type endopeptidase inhibitor activity"/>
    <property type="evidence" value="ECO:0007669"/>
    <property type="project" value="UniProtKB-KW"/>
</dbReference>
<dbReference type="InterPro" id="IPR036354">
    <property type="entry name" value="Prot_inh_pot1_sf"/>
</dbReference>
<keyword evidence="2" id="KW-0646">Protease inhibitor</keyword>
<dbReference type="Pfam" id="PF00280">
    <property type="entry name" value="potato_inhibit"/>
    <property type="match status" value="1"/>
</dbReference>
<organism evidence="4 5">
    <name type="scientific">Anisodus tanguticus</name>
    <dbReference type="NCBI Taxonomy" id="243964"/>
    <lineage>
        <taxon>Eukaryota</taxon>
        <taxon>Viridiplantae</taxon>
        <taxon>Streptophyta</taxon>
        <taxon>Embryophyta</taxon>
        <taxon>Tracheophyta</taxon>
        <taxon>Spermatophyta</taxon>
        <taxon>Magnoliopsida</taxon>
        <taxon>eudicotyledons</taxon>
        <taxon>Gunneridae</taxon>
        <taxon>Pentapetalae</taxon>
        <taxon>asterids</taxon>
        <taxon>lamiids</taxon>
        <taxon>Solanales</taxon>
        <taxon>Solanaceae</taxon>
        <taxon>Solanoideae</taxon>
        <taxon>Hyoscyameae</taxon>
        <taxon>Anisodus</taxon>
    </lineage>
</organism>
<evidence type="ECO:0000256" key="3">
    <source>
        <dbReference type="ARBA" id="ARBA00022900"/>
    </source>
</evidence>
<dbReference type="PANTHER" id="PTHR33091:SF66">
    <property type="entry name" value="SUBTILISIN INHIBITOR 1"/>
    <property type="match status" value="1"/>
</dbReference>
<comment type="similarity">
    <text evidence="1">Belongs to the protease inhibitor I13 (potato type I serine protease inhibitor) family.</text>
</comment>
<dbReference type="PROSITE" id="PS00285">
    <property type="entry name" value="POTATO_INHIBITOR"/>
    <property type="match status" value="1"/>
</dbReference>
<sequence>MRNYSISSAQCPKTWPELVGLLVDEAAKLIDAEMPNLHIEFIHPPWAITQDFCSSRVRILVDRFNRVGMPPSIG</sequence>
<dbReference type="EMBL" id="JAVYJV010000019">
    <property type="protein sequence ID" value="KAK4345680.1"/>
    <property type="molecule type" value="Genomic_DNA"/>
</dbReference>
<evidence type="ECO:0000256" key="2">
    <source>
        <dbReference type="ARBA" id="ARBA00022690"/>
    </source>
</evidence>
<evidence type="ECO:0000313" key="5">
    <source>
        <dbReference type="Proteomes" id="UP001291623"/>
    </source>
</evidence>
<name>A0AAE1R563_9SOLA</name>
<dbReference type="SUPFAM" id="SSF54654">
    <property type="entry name" value="CI-2 family of serine protease inhibitors"/>
    <property type="match status" value="1"/>
</dbReference>
<dbReference type="PANTHER" id="PTHR33091">
    <property type="entry name" value="PROTEIN, PUTATIVE, EXPRESSED-RELATED"/>
    <property type="match status" value="1"/>
</dbReference>
<proteinExistence type="inferred from homology"/>
<keyword evidence="3" id="KW-0722">Serine protease inhibitor</keyword>